<dbReference type="AlphaFoldDB" id="A0A4R6DEW3"/>
<dbReference type="EMBL" id="SNVV01000049">
    <property type="protein sequence ID" value="TDN42519.1"/>
    <property type="molecule type" value="Genomic_DNA"/>
</dbReference>
<accession>A0A4R6DEW3</accession>
<evidence type="ECO:0000313" key="2">
    <source>
        <dbReference type="Proteomes" id="UP000295129"/>
    </source>
</evidence>
<gene>
    <name evidence="1" type="ORF">C7389_1494</name>
</gene>
<keyword evidence="2" id="KW-1185">Reference proteome</keyword>
<evidence type="ECO:0000313" key="1">
    <source>
        <dbReference type="EMBL" id="TDN42519.1"/>
    </source>
</evidence>
<reference evidence="1 2" key="1">
    <citation type="submission" date="2019-03" db="EMBL/GenBank/DDBJ databases">
        <title>Genomic Encyclopedia of Type Strains, Phase IV (KMG-IV): sequencing the most valuable type-strain genomes for metagenomic binning, comparative biology and taxonomic classification.</title>
        <authorList>
            <person name="Goeker M."/>
        </authorList>
    </citation>
    <scope>NUCLEOTIDE SEQUENCE [LARGE SCALE GENOMIC DNA]</scope>
    <source>
        <strain evidence="1 2">DSM 12121</strain>
    </source>
</reference>
<sequence>MQLSAGRDLLIASVEESNSRFTQDKRHTWSNA</sequence>
<protein>
    <submittedName>
        <fullName evidence="1">Uncharacterized protein</fullName>
    </submittedName>
</protein>
<proteinExistence type="predicted"/>
<dbReference type="Proteomes" id="UP000295129">
    <property type="component" value="Unassembled WGS sequence"/>
</dbReference>
<comment type="caution">
    <text evidence="1">The sequence shown here is derived from an EMBL/GenBank/DDBJ whole genome shotgun (WGS) entry which is preliminary data.</text>
</comment>
<name>A0A4R6DEW3_9RHOO</name>
<organism evidence="1 2">
    <name type="scientific">Azoarcus indigens</name>
    <dbReference type="NCBI Taxonomy" id="29545"/>
    <lineage>
        <taxon>Bacteria</taxon>
        <taxon>Pseudomonadati</taxon>
        <taxon>Pseudomonadota</taxon>
        <taxon>Betaproteobacteria</taxon>
        <taxon>Rhodocyclales</taxon>
        <taxon>Zoogloeaceae</taxon>
        <taxon>Azoarcus</taxon>
    </lineage>
</organism>
<feature type="non-terminal residue" evidence="1">
    <location>
        <position position="32"/>
    </location>
</feature>